<dbReference type="Gene3D" id="2.40.50.90">
    <property type="match status" value="1"/>
</dbReference>
<protein>
    <submittedName>
        <fullName evidence="5">Endonuclease YncB, thermonuclease family</fullName>
    </submittedName>
</protein>
<dbReference type="PANTHER" id="PTHR12302:SF3">
    <property type="entry name" value="SERINE_THREONINE-PROTEIN KINASE 31"/>
    <property type="match status" value="1"/>
</dbReference>
<keyword evidence="1" id="KW-0540">Nuclease</keyword>
<dbReference type="GO" id="GO:0004519">
    <property type="term" value="F:endonuclease activity"/>
    <property type="evidence" value="ECO:0007669"/>
    <property type="project" value="UniProtKB-KW"/>
</dbReference>
<keyword evidence="2 5" id="KW-0255">Endonuclease</keyword>
<evidence type="ECO:0000256" key="3">
    <source>
        <dbReference type="ARBA" id="ARBA00022801"/>
    </source>
</evidence>
<reference evidence="5 6" key="1">
    <citation type="submission" date="2016-11" db="EMBL/GenBank/DDBJ databases">
        <authorList>
            <person name="Jaros S."/>
            <person name="Januszkiewicz K."/>
            <person name="Wedrychowicz H."/>
        </authorList>
    </citation>
    <scope>NUCLEOTIDE SEQUENCE [LARGE SCALE GENOMIC DNA]</scope>
    <source>
        <strain evidence="5 6">GAS499</strain>
    </source>
</reference>
<dbReference type="SUPFAM" id="SSF50199">
    <property type="entry name" value="Staphylococcal nuclease"/>
    <property type="match status" value="1"/>
</dbReference>
<proteinExistence type="predicted"/>
<dbReference type="SMART" id="SM00318">
    <property type="entry name" value="SNc"/>
    <property type="match status" value="1"/>
</dbReference>
<dbReference type="Pfam" id="PF00565">
    <property type="entry name" value="SNase"/>
    <property type="match status" value="1"/>
</dbReference>
<evidence type="ECO:0000256" key="2">
    <source>
        <dbReference type="ARBA" id="ARBA00022759"/>
    </source>
</evidence>
<dbReference type="PANTHER" id="PTHR12302">
    <property type="entry name" value="EBNA2 BINDING PROTEIN P100"/>
    <property type="match status" value="1"/>
</dbReference>
<feature type="domain" description="TNase-like" evidence="4">
    <location>
        <begin position="41"/>
        <end position="167"/>
    </location>
</feature>
<evidence type="ECO:0000313" key="5">
    <source>
        <dbReference type="EMBL" id="SHK53318.1"/>
    </source>
</evidence>
<dbReference type="InterPro" id="IPR016071">
    <property type="entry name" value="Staphylococal_nuclease_OB-fold"/>
</dbReference>
<dbReference type="InterPro" id="IPR035437">
    <property type="entry name" value="SNase_OB-fold_sf"/>
</dbReference>
<evidence type="ECO:0000259" key="4">
    <source>
        <dbReference type="PROSITE" id="PS50830"/>
    </source>
</evidence>
<organism evidence="5 6">
    <name type="scientific">Bradyrhizobium lablabi</name>
    <dbReference type="NCBI Taxonomy" id="722472"/>
    <lineage>
        <taxon>Bacteria</taxon>
        <taxon>Pseudomonadati</taxon>
        <taxon>Pseudomonadota</taxon>
        <taxon>Alphaproteobacteria</taxon>
        <taxon>Hyphomicrobiales</taxon>
        <taxon>Nitrobacteraceae</taxon>
        <taxon>Bradyrhizobium</taxon>
    </lineage>
</organism>
<dbReference type="EMBL" id="LT670844">
    <property type="protein sequence ID" value="SHK53318.1"/>
    <property type="molecule type" value="Genomic_DNA"/>
</dbReference>
<accession>A0A1M6T988</accession>
<sequence length="271" mass="29166">MKPLTGIMARCDRFFARVLPFSLMFAATPNPAISAGCAFEPQGEGRVAAIIDARSFRLEDGREVRLAGIEPIFPEKGPAEQASRASALSAIVTGHDVTLRGEDDTPDRYGRQPAFVFLDGSESSVQEMLLEEGEALVAGTVSDKDCAKSLNAAETAARQAKRGTWADPSVIKNAESPGDILAGMGRFTVVEGKVLSVRQSGATTYLNFGRNWTQGFAVTISKRMIGVFEAAGIGLKSLENHRIRVRGWVEARQGPRIEMLRVGQLELLGGN</sequence>
<dbReference type="RefSeq" id="WP_433994633.1">
    <property type="nucleotide sequence ID" value="NZ_LT670844.1"/>
</dbReference>
<dbReference type="GO" id="GO:0016787">
    <property type="term" value="F:hydrolase activity"/>
    <property type="evidence" value="ECO:0007669"/>
    <property type="project" value="UniProtKB-KW"/>
</dbReference>
<name>A0A1M6T988_9BRAD</name>
<dbReference type="AlphaFoldDB" id="A0A1M6T988"/>
<evidence type="ECO:0000256" key="1">
    <source>
        <dbReference type="ARBA" id="ARBA00022722"/>
    </source>
</evidence>
<evidence type="ECO:0000313" key="6">
    <source>
        <dbReference type="Proteomes" id="UP000189935"/>
    </source>
</evidence>
<gene>
    <name evidence="5" type="ORF">SAMN05444159_3505</name>
</gene>
<dbReference type="PROSITE" id="PS50830">
    <property type="entry name" value="TNASE_3"/>
    <property type="match status" value="1"/>
</dbReference>
<dbReference type="Proteomes" id="UP000189935">
    <property type="component" value="Chromosome I"/>
</dbReference>
<keyword evidence="3" id="KW-0378">Hydrolase</keyword>